<dbReference type="GO" id="GO:0033314">
    <property type="term" value="P:mitotic DNA replication checkpoint signaling"/>
    <property type="evidence" value="ECO:0007669"/>
    <property type="project" value="TreeGrafter"/>
</dbReference>
<evidence type="ECO:0000256" key="9">
    <source>
        <dbReference type="ARBA" id="ARBA00023125"/>
    </source>
</evidence>
<evidence type="ECO:0000256" key="5">
    <source>
        <dbReference type="ARBA" id="ARBA00022723"/>
    </source>
</evidence>
<keyword evidence="8" id="KW-0460">Magnesium</keyword>
<keyword evidence="9 11" id="KW-0238">DNA-binding</keyword>
<evidence type="ECO:0000256" key="11">
    <source>
        <dbReference type="RuleBase" id="RU365058"/>
    </source>
</evidence>
<evidence type="ECO:0000313" key="14">
    <source>
        <dbReference type="EMBL" id="CAF2812105.1"/>
    </source>
</evidence>
<reference evidence="14" key="1">
    <citation type="submission" date="2021-02" db="EMBL/GenBank/DDBJ databases">
        <authorList>
            <person name="Bekaert M."/>
        </authorList>
    </citation>
    <scope>NUCLEOTIDE SEQUENCE</scope>
    <source>
        <strain evidence="14">IoA-00</strain>
    </source>
</reference>
<organism evidence="14 15">
    <name type="scientific">Lepeophtheirus salmonis</name>
    <name type="common">Salmon louse</name>
    <name type="synonym">Caligus salmonis</name>
    <dbReference type="NCBI Taxonomy" id="72036"/>
    <lineage>
        <taxon>Eukaryota</taxon>
        <taxon>Metazoa</taxon>
        <taxon>Ecdysozoa</taxon>
        <taxon>Arthropoda</taxon>
        <taxon>Crustacea</taxon>
        <taxon>Multicrustacea</taxon>
        <taxon>Hexanauplia</taxon>
        <taxon>Copepoda</taxon>
        <taxon>Siphonostomatoida</taxon>
        <taxon>Caligidae</taxon>
        <taxon>Lepeophtheirus</taxon>
    </lineage>
</organism>
<keyword evidence="7 11" id="KW-0067">ATP-binding</keyword>
<dbReference type="Pfam" id="PF00004">
    <property type="entry name" value="AAA"/>
    <property type="match status" value="1"/>
</dbReference>
<feature type="compositionally biased region" description="Acidic residues" evidence="12">
    <location>
        <begin position="158"/>
        <end position="170"/>
    </location>
</feature>
<dbReference type="Pfam" id="PF09079">
    <property type="entry name" value="WHD_Cdc6"/>
    <property type="match status" value="1"/>
</dbReference>
<sequence>MTKEAMFSPPKNYSVSSSPLTKALSIRLGKKTPEKRKKRAVVERRSSRARTPVFTYDLNLSPDENITPKKTKKLTRRSLTPSVSSSQRTATRRTQSDKKKVLSPIGEGTTTPLKKNPAVRRIIQDYPGPPTPRTNRRNLRAPSVSPGKKFSLSRIDLDDLDDLDIDDSDEDTFKPVRLSDDEDDFSPQSNDKKSKRRYTPSKTRKSSMTPKVPVRKVPLPLDVSNIQEAQLRLHVSAVPDSLPCREKEYEEIYNFTEGKIIEESGGCMYISGVPGTGKTATVKEVIRNLKSDEVIPDFTFIEINGMRLTEPNQAYAQIWKDLCPHGQNGSKITTDHAQSLLDKKFSTKSEKPIVLLVDELDMLCTSRRQNVLYNLFDWPNRSGSNLVVLAIANTMDLPERDPYTHHHQLQEIVATRLTGLEIFDKDAVQLVSRKVASLSGDARRALDICRRATEIAERRTAELVSLSDVADAHKEMFSSSKVMAIRSCSTYEKIFLRAIISEFHRTGIEETYLDRVLREFGAILHYEGLALTSLAQGVDLAYRLSSSKLIIAEHGCKALSMKIQLHASVDDVQFALT</sequence>
<evidence type="ECO:0000256" key="2">
    <source>
        <dbReference type="ARBA" id="ARBA00008398"/>
    </source>
</evidence>
<dbReference type="SMART" id="SM00382">
    <property type="entry name" value="AAA"/>
    <property type="match status" value="1"/>
</dbReference>
<dbReference type="InterPro" id="IPR015163">
    <property type="entry name" value="Cdc6_C"/>
</dbReference>
<dbReference type="InterPro" id="IPR027417">
    <property type="entry name" value="P-loop_NTPase"/>
</dbReference>
<dbReference type="InterPro" id="IPR041083">
    <property type="entry name" value="AAA_lid_10"/>
</dbReference>
<dbReference type="InterPro" id="IPR003959">
    <property type="entry name" value="ATPase_AAA_core"/>
</dbReference>
<dbReference type="InterPro" id="IPR003593">
    <property type="entry name" value="AAA+_ATPase"/>
</dbReference>
<keyword evidence="6 11" id="KW-0547">Nucleotide-binding</keyword>
<feature type="compositionally biased region" description="Basic residues" evidence="12">
    <location>
        <begin position="193"/>
        <end position="205"/>
    </location>
</feature>
<keyword evidence="4 11" id="KW-0235">DNA replication</keyword>
<evidence type="ECO:0000256" key="1">
    <source>
        <dbReference type="ARBA" id="ARBA00004123"/>
    </source>
</evidence>
<keyword evidence="15" id="KW-1185">Reference proteome</keyword>
<dbReference type="GO" id="GO:0003688">
    <property type="term" value="F:DNA replication origin binding"/>
    <property type="evidence" value="ECO:0007669"/>
    <property type="project" value="TreeGrafter"/>
</dbReference>
<evidence type="ECO:0000256" key="12">
    <source>
        <dbReference type="SAM" id="MobiDB-lite"/>
    </source>
</evidence>
<dbReference type="GO" id="GO:0005664">
    <property type="term" value="C:nuclear origin of replication recognition complex"/>
    <property type="evidence" value="ECO:0007669"/>
    <property type="project" value="TreeGrafter"/>
</dbReference>
<proteinExistence type="inferred from homology"/>
<feature type="region of interest" description="Disordered" evidence="12">
    <location>
        <begin position="1"/>
        <end position="211"/>
    </location>
</feature>
<dbReference type="SUPFAM" id="SSF52540">
    <property type="entry name" value="P-loop containing nucleoside triphosphate hydrolases"/>
    <property type="match status" value="1"/>
</dbReference>
<gene>
    <name evidence="14" type="ORF">LSAA_2900</name>
</gene>
<dbReference type="GO" id="GO:0046872">
    <property type="term" value="F:metal ion binding"/>
    <property type="evidence" value="ECO:0007669"/>
    <property type="project" value="UniProtKB-KW"/>
</dbReference>
<evidence type="ECO:0000256" key="8">
    <source>
        <dbReference type="ARBA" id="ARBA00022842"/>
    </source>
</evidence>
<dbReference type="Pfam" id="PF17872">
    <property type="entry name" value="AAA_lid_10"/>
    <property type="match status" value="1"/>
</dbReference>
<feature type="domain" description="AAA+ ATPase" evidence="13">
    <location>
        <begin position="264"/>
        <end position="427"/>
    </location>
</feature>
<evidence type="ECO:0000256" key="7">
    <source>
        <dbReference type="ARBA" id="ARBA00022840"/>
    </source>
</evidence>
<evidence type="ECO:0000256" key="10">
    <source>
        <dbReference type="ARBA" id="ARBA00023242"/>
    </source>
</evidence>
<comment type="subcellular location">
    <subcellularLocation>
        <location evidence="1 11">Nucleus</location>
    </subcellularLocation>
</comment>
<dbReference type="GO" id="GO:0005524">
    <property type="term" value="F:ATP binding"/>
    <property type="evidence" value="ECO:0007669"/>
    <property type="project" value="UniProtKB-KW"/>
</dbReference>
<comment type="similarity">
    <text evidence="2 11">Belongs to the ORC1 family.</text>
</comment>
<comment type="function">
    <text evidence="11">Component of the origin recognition complex (ORC) that binds origins of replication. DNA-binding is ATP-dependent, however specific DNA sequences that define origins of replication have not been identified so far. ORC is required to assemble the pre-replication complex necessary to initiate DNA replication.</text>
</comment>
<keyword evidence="10 11" id="KW-0539">Nucleus</keyword>
<feature type="compositionally biased region" description="Polar residues" evidence="12">
    <location>
        <begin position="82"/>
        <end position="93"/>
    </location>
</feature>
<keyword evidence="5" id="KW-0479">Metal-binding</keyword>
<dbReference type="FunFam" id="3.40.50.300:FF:000199">
    <property type="entry name" value="Origin recognition complex subunit 1"/>
    <property type="match status" value="1"/>
</dbReference>
<name>A0A7R8H2E0_LEPSM</name>
<evidence type="ECO:0000256" key="4">
    <source>
        <dbReference type="ARBA" id="ARBA00022705"/>
    </source>
</evidence>
<dbReference type="PANTHER" id="PTHR10763:SF23">
    <property type="entry name" value="ORIGIN RECOGNITION COMPLEX SUBUNIT 1"/>
    <property type="match status" value="1"/>
</dbReference>
<dbReference type="AlphaFoldDB" id="A0A7R8H2E0"/>
<protein>
    <recommendedName>
        <fullName evidence="3 11">Origin recognition complex subunit 1</fullName>
    </recommendedName>
</protein>
<accession>A0A7R8H2E0</accession>
<dbReference type="EMBL" id="HG994590">
    <property type="protein sequence ID" value="CAF2812105.1"/>
    <property type="molecule type" value="Genomic_DNA"/>
</dbReference>
<dbReference type="OrthoDB" id="1926878at2759"/>
<comment type="subunit">
    <text evidence="11">ORC is composed of six subunits.</text>
</comment>
<dbReference type="GO" id="GO:0006270">
    <property type="term" value="P:DNA replication initiation"/>
    <property type="evidence" value="ECO:0007669"/>
    <property type="project" value="TreeGrafter"/>
</dbReference>
<dbReference type="GO" id="GO:0016887">
    <property type="term" value="F:ATP hydrolysis activity"/>
    <property type="evidence" value="ECO:0007669"/>
    <property type="project" value="InterPro"/>
</dbReference>
<evidence type="ECO:0000259" key="13">
    <source>
        <dbReference type="SMART" id="SM00382"/>
    </source>
</evidence>
<feature type="compositionally biased region" description="Polar residues" evidence="12">
    <location>
        <begin position="11"/>
        <end position="20"/>
    </location>
</feature>
<feature type="compositionally biased region" description="Basic residues" evidence="12">
    <location>
        <begin position="28"/>
        <end position="39"/>
    </location>
</feature>
<dbReference type="InterPro" id="IPR050311">
    <property type="entry name" value="ORC1/CDC6"/>
</dbReference>
<dbReference type="FunFam" id="1.10.8.60:FF:000062">
    <property type="entry name" value="Origin recognition complex subunit 1"/>
    <property type="match status" value="1"/>
</dbReference>
<dbReference type="Gene3D" id="3.40.50.300">
    <property type="entry name" value="P-loop containing nucleotide triphosphate hydrolases"/>
    <property type="match status" value="1"/>
</dbReference>
<evidence type="ECO:0000313" key="15">
    <source>
        <dbReference type="Proteomes" id="UP000675881"/>
    </source>
</evidence>
<dbReference type="CDD" id="cd00009">
    <property type="entry name" value="AAA"/>
    <property type="match status" value="1"/>
</dbReference>
<dbReference type="Proteomes" id="UP000675881">
    <property type="component" value="Chromosome 11"/>
</dbReference>
<evidence type="ECO:0000256" key="3">
    <source>
        <dbReference type="ARBA" id="ARBA00019081"/>
    </source>
</evidence>
<evidence type="ECO:0000256" key="6">
    <source>
        <dbReference type="ARBA" id="ARBA00022741"/>
    </source>
</evidence>
<dbReference type="PANTHER" id="PTHR10763">
    <property type="entry name" value="CELL DIVISION CONTROL PROTEIN 6-RELATED"/>
    <property type="match status" value="1"/>
</dbReference>